<proteinExistence type="inferred from homology"/>
<protein>
    <recommendedName>
        <fullName evidence="3 6">Flagellar basal body rod protein FlgB</fullName>
    </recommendedName>
</protein>
<evidence type="ECO:0000256" key="5">
    <source>
        <dbReference type="ARBA" id="ARBA00024934"/>
    </source>
</evidence>
<comment type="similarity">
    <text evidence="2 6">Belongs to the flagella basal body rod proteins family.</text>
</comment>
<evidence type="ECO:0000256" key="2">
    <source>
        <dbReference type="ARBA" id="ARBA00009677"/>
    </source>
</evidence>
<dbReference type="InterPro" id="IPR019776">
    <property type="entry name" value="Flagellar_basal_body_rod_CS"/>
</dbReference>
<keyword evidence="9" id="KW-0969">Cilium</keyword>
<keyword evidence="4 6" id="KW-0975">Bacterial flagellum</keyword>
<dbReference type="PROSITE" id="PS00588">
    <property type="entry name" value="FLAGELLA_BB_ROD"/>
    <property type="match status" value="1"/>
</dbReference>
<evidence type="ECO:0000256" key="7">
    <source>
        <dbReference type="SAM" id="MobiDB-lite"/>
    </source>
</evidence>
<accession>A0ABY5PJD8</accession>
<sequence length="118" mass="12904">MDLFDTTQLALQRASQGVSLRQRTIAENLANANTAGYRRRDVEFKGALSDAMAGGKSALEAVTFSPEMDRTAPLRGDGSNVDMDKEQSTMAQVGLEYDALVQIMKTRMQIMRTAITGQ</sequence>
<name>A0ABY5PJD8_9ACTN</name>
<feature type="region of interest" description="Disordered" evidence="7">
    <location>
        <begin position="66"/>
        <end position="85"/>
    </location>
</feature>
<dbReference type="PANTHER" id="PTHR30435:SF12">
    <property type="entry name" value="FLAGELLAR BASAL BODY ROD PROTEIN FLGB"/>
    <property type="match status" value="1"/>
</dbReference>
<dbReference type="PANTHER" id="PTHR30435">
    <property type="entry name" value="FLAGELLAR PROTEIN"/>
    <property type="match status" value="1"/>
</dbReference>
<comment type="subunit">
    <text evidence="6">The basal body constitutes a major portion of the flagellar organelle and consists of a number of rings mounted on a central rod.</text>
</comment>
<dbReference type="Proteomes" id="UP001058860">
    <property type="component" value="Chromosome"/>
</dbReference>
<dbReference type="RefSeq" id="WP_353865216.1">
    <property type="nucleotide sequence ID" value="NZ_CP088295.1"/>
</dbReference>
<evidence type="ECO:0000313" key="9">
    <source>
        <dbReference type="EMBL" id="UUY04736.1"/>
    </source>
</evidence>
<evidence type="ECO:0000256" key="4">
    <source>
        <dbReference type="ARBA" id="ARBA00023143"/>
    </source>
</evidence>
<comment type="subcellular location">
    <subcellularLocation>
        <location evidence="1 6">Bacterial flagellum basal body</location>
    </subcellularLocation>
</comment>
<reference evidence="10" key="1">
    <citation type="submission" date="2021-11" db="EMBL/GenBank/DDBJ databases">
        <title>Cultivation dependent microbiological survey of springs from the worlds oldest radium mine currently devoted to the extraction of radon-saturated water.</title>
        <authorList>
            <person name="Kapinusova G."/>
            <person name="Smrhova T."/>
            <person name="Strejcek M."/>
            <person name="Suman J."/>
            <person name="Jani K."/>
            <person name="Pajer P."/>
            <person name="Uhlik O."/>
        </authorList>
    </citation>
    <scope>NUCLEOTIDE SEQUENCE [LARGE SCALE GENOMIC DNA]</scope>
    <source>
        <strain evidence="10">J379</strain>
    </source>
</reference>
<evidence type="ECO:0000256" key="6">
    <source>
        <dbReference type="PIRNR" id="PIRNR002889"/>
    </source>
</evidence>
<organism evidence="9 10">
    <name type="scientific">Svornostia abyssi</name>
    <dbReference type="NCBI Taxonomy" id="2898438"/>
    <lineage>
        <taxon>Bacteria</taxon>
        <taxon>Bacillati</taxon>
        <taxon>Actinomycetota</taxon>
        <taxon>Thermoleophilia</taxon>
        <taxon>Solirubrobacterales</taxon>
        <taxon>Baekduiaceae</taxon>
        <taxon>Svornostia</taxon>
    </lineage>
</organism>
<feature type="domain" description="Flagellar basal body rod protein N-terminal" evidence="8">
    <location>
        <begin position="19"/>
        <end position="38"/>
    </location>
</feature>
<evidence type="ECO:0000256" key="3">
    <source>
        <dbReference type="ARBA" id="ARBA00014376"/>
    </source>
</evidence>
<evidence type="ECO:0000256" key="1">
    <source>
        <dbReference type="ARBA" id="ARBA00004117"/>
    </source>
</evidence>
<comment type="function">
    <text evidence="5 6">Structural component of flagellum, the bacterial motility apparatus. Part of the rod structure of flagellar basal body.</text>
</comment>
<dbReference type="InterPro" id="IPR006300">
    <property type="entry name" value="FlgB"/>
</dbReference>
<evidence type="ECO:0000259" key="8">
    <source>
        <dbReference type="Pfam" id="PF00460"/>
    </source>
</evidence>
<dbReference type="EMBL" id="CP088295">
    <property type="protein sequence ID" value="UUY04736.1"/>
    <property type="molecule type" value="Genomic_DNA"/>
</dbReference>
<dbReference type="NCBIfam" id="TIGR01396">
    <property type="entry name" value="FlgB"/>
    <property type="match status" value="1"/>
</dbReference>
<evidence type="ECO:0000313" key="10">
    <source>
        <dbReference type="Proteomes" id="UP001058860"/>
    </source>
</evidence>
<dbReference type="InterPro" id="IPR001444">
    <property type="entry name" value="Flag_bb_rod_N"/>
</dbReference>
<keyword evidence="10" id="KW-1185">Reference proteome</keyword>
<keyword evidence="9" id="KW-0282">Flagellum</keyword>
<dbReference type="PIRSF" id="PIRSF002889">
    <property type="entry name" value="Rod_FlgB"/>
    <property type="match status" value="1"/>
</dbReference>
<keyword evidence="9" id="KW-0966">Cell projection</keyword>
<dbReference type="Pfam" id="PF00460">
    <property type="entry name" value="Flg_bb_rod"/>
    <property type="match status" value="1"/>
</dbReference>
<gene>
    <name evidence="9" type="primary">flgB</name>
    <name evidence="9" type="ORF">LRS13_04180</name>
</gene>